<accession>A0A370KEU4</accession>
<evidence type="ECO:0000313" key="1">
    <source>
        <dbReference type="EMBL" id="RDJ02729.1"/>
    </source>
</evidence>
<organism evidence="1 2">
    <name type="scientific">Rhizobium grahamii</name>
    <dbReference type="NCBI Taxonomy" id="1120045"/>
    <lineage>
        <taxon>Bacteria</taxon>
        <taxon>Pseudomonadati</taxon>
        <taxon>Pseudomonadota</taxon>
        <taxon>Alphaproteobacteria</taxon>
        <taxon>Hyphomicrobiales</taxon>
        <taxon>Rhizobiaceae</taxon>
        <taxon>Rhizobium/Agrobacterium group</taxon>
        <taxon>Rhizobium</taxon>
    </lineage>
</organism>
<dbReference type="EMBL" id="NAAC01000046">
    <property type="protein sequence ID" value="RDJ02729.1"/>
    <property type="molecule type" value="Genomic_DNA"/>
</dbReference>
<gene>
    <name evidence="1" type="ORF">B5K06_32145</name>
</gene>
<reference evidence="1 2" key="1">
    <citation type="submission" date="2017-03" db="EMBL/GenBank/DDBJ databases">
        <title>Genome analysis of Rhizobial strains effectives or ineffectives for nitrogen fixation isolated from bean seeds.</title>
        <authorList>
            <person name="Peralta H."/>
            <person name="Aguilar-Vera A."/>
            <person name="Mora Y."/>
            <person name="Vargas-Lagunas C."/>
            <person name="Girard L."/>
            <person name="Mora J."/>
        </authorList>
    </citation>
    <scope>NUCLEOTIDE SEQUENCE [LARGE SCALE GENOMIC DNA]</scope>
    <source>
        <strain evidence="1 2">CCGM3</strain>
    </source>
</reference>
<evidence type="ECO:0000313" key="2">
    <source>
        <dbReference type="Proteomes" id="UP000254939"/>
    </source>
</evidence>
<proteinExistence type="predicted"/>
<protein>
    <submittedName>
        <fullName evidence="1">Uncharacterized protein</fullName>
    </submittedName>
</protein>
<sequence length="68" mass="7577">MSATRAADQQTPRYKMRESTSYNGKWAVVDVRTGLPAIVDDVPLDCMTEGEAKDLVDLMNGSDLRTER</sequence>
<dbReference type="AlphaFoldDB" id="A0A370KEU4"/>
<comment type="caution">
    <text evidence="1">The sequence shown here is derived from an EMBL/GenBank/DDBJ whole genome shotgun (WGS) entry which is preliminary data.</text>
</comment>
<dbReference type="Proteomes" id="UP000254939">
    <property type="component" value="Unassembled WGS sequence"/>
</dbReference>
<dbReference type="OrthoDB" id="8450379at2"/>
<name>A0A370KEU4_9HYPH</name>